<proteinExistence type="predicted"/>
<evidence type="ECO:0000313" key="3">
    <source>
        <dbReference type="Proteomes" id="UP001153636"/>
    </source>
</evidence>
<dbReference type="Pfam" id="PF20700">
    <property type="entry name" value="Mutator"/>
    <property type="match status" value="1"/>
</dbReference>
<protein>
    <recommendedName>
        <fullName evidence="1">Mutator-like transposase domain-containing protein</fullName>
    </recommendedName>
</protein>
<gene>
    <name evidence="2" type="ORF">PSYICH_LOCUS160</name>
</gene>
<dbReference type="EMBL" id="OV651813">
    <property type="protein sequence ID" value="CAH1098599.1"/>
    <property type="molecule type" value="Genomic_DNA"/>
</dbReference>
<dbReference type="InterPro" id="IPR049012">
    <property type="entry name" value="Mutator_transp_dom"/>
</dbReference>
<reference evidence="2" key="1">
    <citation type="submission" date="2022-01" db="EMBL/GenBank/DDBJ databases">
        <authorList>
            <person name="King R."/>
        </authorList>
    </citation>
    <scope>NUCLEOTIDE SEQUENCE</scope>
</reference>
<name>A0A9P0G1T2_9CUCU</name>
<evidence type="ECO:0000259" key="1">
    <source>
        <dbReference type="Pfam" id="PF20700"/>
    </source>
</evidence>
<dbReference type="AlphaFoldDB" id="A0A9P0G1T2"/>
<dbReference type="OrthoDB" id="6779242at2759"/>
<accession>A0A9P0G1T2</accession>
<keyword evidence="3" id="KW-1185">Reference proteome</keyword>
<sequence length="121" mass="14266">MVQKVECRNHLLRNFCNKIADVCSRAGFGTKDLRMKVKSKILKLRTAVTEAIKFRKNEEGFDHSQKSVNLKNDLLNILQHEFEEHEKCVLKYFCTKTTPDSDNLIPNLKKCGRYQKLMEFW</sequence>
<evidence type="ECO:0000313" key="2">
    <source>
        <dbReference type="EMBL" id="CAH1098599.1"/>
    </source>
</evidence>
<feature type="domain" description="Mutator-like transposase" evidence="1">
    <location>
        <begin position="2"/>
        <end position="94"/>
    </location>
</feature>
<dbReference type="Proteomes" id="UP001153636">
    <property type="component" value="Chromosome 1"/>
</dbReference>
<organism evidence="2 3">
    <name type="scientific">Psylliodes chrysocephalus</name>
    <dbReference type="NCBI Taxonomy" id="3402493"/>
    <lineage>
        <taxon>Eukaryota</taxon>
        <taxon>Metazoa</taxon>
        <taxon>Ecdysozoa</taxon>
        <taxon>Arthropoda</taxon>
        <taxon>Hexapoda</taxon>
        <taxon>Insecta</taxon>
        <taxon>Pterygota</taxon>
        <taxon>Neoptera</taxon>
        <taxon>Endopterygota</taxon>
        <taxon>Coleoptera</taxon>
        <taxon>Polyphaga</taxon>
        <taxon>Cucujiformia</taxon>
        <taxon>Chrysomeloidea</taxon>
        <taxon>Chrysomelidae</taxon>
        <taxon>Galerucinae</taxon>
        <taxon>Alticini</taxon>
        <taxon>Psylliodes</taxon>
    </lineage>
</organism>